<dbReference type="GO" id="GO:0046982">
    <property type="term" value="F:protein heterodimerization activity"/>
    <property type="evidence" value="ECO:0007669"/>
    <property type="project" value="InterPro"/>
</dbReference>
<dbReference type="InterPro" id="IPR006565">
    <property type="entry name" value="BTP"/>
</dbReference>
<evidence type="ECO:0000256" key="2">
    <source>
        <dbReference type="ARBA" id="ARBA00023015"/>
    </source>
</evidence>
<feature type="non-terminal residue" evidence="7">
    <location>
        <position position="1"/>
    </location>
</feature>
<dbReference type="InterPro" id="IPR037818">
    <property type="entry name" value="TAF8"/>
</dbReference>
<dbReference type="AlphaFoldDB" id="A0A3E2H7X8"/>
<evidence type="ECO:0000313" key="7">
    <source>
        <dbReference type="EMBL" id="RFU29193.1"/>
    </source>
</evidence>
<dbReference type="GO" id="GO:0005669">
    <property type="term" value="C:transcription factor TFIID complex"/>
    <property type="evidence" value="ECO:0007669"/>
    <property type="project" value="InterPro"/>
</dbReference>
<evidence type="ECO:0000256" key="3">
    <source>
        <dbReference type="ARBA" id="ARBA00023163"/>
    </source>
</evidence>
<gene>
    <name evidence="7" type="ORF">B7463_g7124</name>
</gene>
<dbReference type="Proteomes" id="UP000258309">
    <property type="component" value="Unassembled WGS sequence"/>
</dbReference>
<evidence type="ECO:0000256" key="1">
    <source>
        <dbReference type="ARBA" id="ARBA00004123"/>
    </source>
</evidence>
<dbReference type="EMBL" id="NCSJ02000136">
    <property type="protein sequence ID" value="RFU29193.1"/>
    <property type="molecule type" value="Genomic_DNA"/>
</dbReference>
<comment type="subcellular location">
    <subcellularLocation>
        <location evidence="1">Nucleus</location>
    </subcellularLocation>
</comment>
<evidence type="ECO:0000259" key="6">
    <source>
        <dbReference type="SMART" id="SM00576"/>
    </source>
</evidence>
<dbReference type="InterPro" id="IPR009072">
    <property type="entry name" value="Histone-fold"/>
</dbReference>
<protein>
    <recommendedName>
        <fullName evidence="6">Bromodomain associated domain-containing protein</fullName>
    </recommendedName>
</protein>
<evidence type="ECO:0000313" key="8">
    <source>
        <dbReference type="Proteomes" id="UP000258309"/>
    </source>
</evidence>
<feature type="region of interest" description="Disordered" evidence="5">
    <location>
        <begin position="181"/>
        <end position="212"/>
    </location>
</feature>
<keyword evidence="4" id="KW-0539">Nucleus</keyword>
<dbReference type="SMART" id="SM00576">
    <property type="entry name" value="BTP"/>
    <property type="match status" value="1"/>
</dbReference>
<dbReference type="Gene3D" id="1.10.20.10">
    <property type="entry name" value="Histone, subunit A"/>
    <property type="match status" value="1"/>
</dbReference>
<comment type="caution">
    <text evidence="7">The sequence shown here is derived from an EMBL/GenBank/DDBJ whole genome shotgun (WGS) entry which is preliminary data.</text>
</comment>
<evidence type="ECO:0000256" key="4">
    <source>
        <dbReference type="ARBA" id="ARBA00023242"/>
    </source>
</evidence>
<reference evidence="7 8" key="1">
    <citation type="submission" date="2018-05" db="EMBL/GenBank/DDBJ databases">
        <title>Draft genome sequence of Scytalidium lignicola DSM 105466, a ubiquitous saprotrophic fungus.</title>
        <authorList>
            <person name="Buettner E."/>
            <person name="Gebauer A.M."/>
            <person name="Hofrichter M."/>
            <person name="Liers C."/>
            <person name="Kellner H."/>
        </authorList>
    </citation>
    <scope>NUCLEOTIDE SEQUENCE [LARGE SCALE GENOMIC DNA]</scope>
    <source>
        <strain evidence="7 8">DSM 105466</strain>
    </source>
</reference>
<name>A0A3E2H7X8_SCYLI</name>
<feature type="compositionally biased region" description="Low complexity" evidence="5">
    <location>
        <begin position="181"/>
        <end position="201"/>
    </location>
</feature>
<keyword evidence="2" id="KW-0805">Transcription regulation</keyword>
<keyword evidence="8" id="KW-1185">Reference proteome</keyword>
<sequence length="212" mass="23510">MANSPQSLHHSLLRPSILHILRATGYHSTKPSVLDTLTDLAARYLLLLAQSTAAHASINHTELGITVQDVRMAMQDCGMLLPEKVLEEQEFDEEEDVRGVEEFLAWCTGHRSVEIRRVAMEGGKEDYLSALKKKQSTATDDESRYVGTLLGKPPEPRAIKVEGAEVNSIKEWIEILKKSSATISTDTAASSRRPSSVLSSLEDQMVDEMEFT</sequence>
<dbReference type="Pfam" id="PF07524">
    <property type="entry name" value="Bromo_TP"/>
    <property type="match status" value="1"/>
</dbReference>
<feature type="non-terminal residue" evidence="7">
    <location>
        <position position="212"/>
    </location>
</feature>
<dbReference type="STRING" id="5539.A0A3E2H7X8"/>
<evidence type="ECO:0000256" key="5">
    <source>
        <dbReference type="SAM" id="MobiDB-lite"/>
    </source>
</evidence>
<dbReference type="OMA" id="EWEEDWQ"/>
<keyword evidence="3" id="KW-0804">Transcription</keyword>
<dbReference type="OrthoDB" id="5402929at2759"/>
<proteinExistence type="predicted"/>
<organism evidence="7 8">
    <name type="scientific">Scytalidium lignicola</name>
    <name type="common">Hyphomycete</name>
    <dbReference type="NCBI Taxonomy" id="5539"/>
    <lineage>
        <taxon>Eukaryota</taxon>
        <taxon>Fungi</taxon>
        <taxon>Dikarya</taxon>
        <taxon>Ascomycota</taxon>
        <taxon>Pezizomycotina</taxon>
        <taxon>Leotiomycetes</taxon>
        <taxon>Leotiomycetes incertae sedis</taxon>
        <taxon>Scytalidium</taxon>
    </lineage>
</organism>
<feature type="domain" description="Bromodomain associated" evidence="6">
    <location>
        <begin position="6"/>
        <end position="83"/>
    </location>
</feature>
<accession>A0A3E2H7X8</accession>
<dbReference type="PANTHER" id="PTHR46338">
    <property type="entry name" value="TRANSCRIPTION INITIATION FACTOR TFIID SUBUNIT 8"/>
    <property type="match status" value="1"/>
</dbReference>
<dbReference type="PANTHER" id="PTHR46338:SF1">
    <property type="entry name" value="TRANSCRIPTION INITIATION FACTOR TFIID SUBUNIT 8"/>
    <property type="match status" value="1"/>
</dbReference>